<organism evidence="1 2">
    <name type="scientific">Actinophytocola glycyrrhizae</name>
    <dbReference type="NCBI Taxonomy" id="2044873"/>
    <lineage>
        <taxon>Bacteria</taxon>
        <taxon>Bacillati</taxon>
        <taxon>Actinomycetota</taxon>
        <taxon>Actinomycetes</taxon>
        <taxon>Pseudonocardiales</taxon>
        <taxon>Pseudonocardiaceae</taxon>
    </lineage>
</organism>
<comment type="caution">
    <text evidence="1">The sequence shown here is derived from an EMBL/GenBank/DDBJ whole genome shotgun (WGS) entry which is preliminary data.</text>
</comment>
<protein>
    <submittedName>
        <fullName evidence="1">Uncharacterized protein</fullName>
    </submittedName>
</protein>
<dbReference type="Proteomes" id="UP001595859">
    <property type="component" value="Unassembled WGS sequence"/>
</dbReference>
<name>A0ABV9S4Z5_9PSEU</name>
<reference evidence="2" key="1">
    <citation type="journal article" date="2019" name="Int. J. Syst. Evol. Microbiol.">
        <title>The Global Catalogue of Microorganisms (GCM) 10K type strain sequencing project: providing services to taxonomists for standard genome sequencing and annotation.</title>
        <authorList>
            <consortium name="The Broad Institute Genomics Platform"/>
            <consortium name="The Broad Institute Genome Sequencing Center for Infectious Disease"/>
            <person name="Wu L."/>
            <person name="Ma J."/>
        </authorList>
    </citation>
    <scope>NUCLEOTIDE SEQUENCE [LARGE SCALE GENOMIC DNA]</scope>
    <source>
        <strain evidence="2">ZS-22-S1</strain>
    </source>
</reference>
<evidence type="ECO:0000313" key="2">
    <source>
        <dbReference type="Proteomes" id="UP001595859"/>
    </source>
</evidence>
<proteinExistence type="predicted"/>
<gene>
    <name evidence="1" type="ORF">ACFPCV_18740</name>
</gene>
<dbReference type="EMBL" id="JBHSIS010000008">
    <property type="protein sequence ID" value="MFC4855551.1"/>
    <property type="molecule type" value="Genomic_DNA"/>
</dbReference>
<accession>A0ABV9S4Z5</accession>
<keyword evidence="2" id="KW-1185">Reference proteome</keyword>
<dbReference type="RefSeq" id="WP_378057512.1">
    <property type="nucleotide sequence ID" value="NZ_JBHSIS010000008.1"/>
</dbReference>
<sequence length="111" mass="12049">MSTTGVAALGVDFQLRALVGKGFRFVDPRDEQGEVLAVVGVRAHDDVLDVVELRGEDDVVATRMPSDQDLLAPRRVHWREQGPASVVLAKLLSLPDEYVPGLLHNPARAIA</sequence>
<evidence type="ECO:0000313" key="1">
    <source>
        <dbReference type="EMBL" id="MFC4855551.1"/>
    </source>
</evidence>